<dbReference type="STRING" id="168276.SAMN05444580_10111"/>
<dbReference type="SUPFAM" id="SSF141523">
    <property type="entry name" value="L,D-transpeptidase catalytic domain-like"/>
    <property type="match status" value="1"/>
</dbReference>
<feature type="active site" description="Proton donor/acceptor" evidence="13">
    <location>
        <position position="124"/>
    </location>
</feature>
<evidence type="ECO:0000313" key="16">
    <source>
        <dbReference type="EMBL" id="SDC48494.1"/>
    </source>
</evidence>
<evidence type="ECO:0000256" key="11">
    <source>
        <dbReference type="ARBA" id="ARBA00023316"/>
    </source>
</evidence>
<dbReference type="EMBL" id="FNAB01000001">
    <property type="protein sequence ID" value="SDC48494.1"/>
    <property type="molecule type" value="Genomic_DNA"/>
</dbReference>
<keyword evidence="7" id="KW-0472">Membrane</keyword>
<dbReference type="Pfam" id="PF03734">
    <property type="entry name" value="YkuD"/>
    <property type="match status" value="1"/>
</dbReference>
<evidence type="ECO:0000256" key="1">
    <source>
        <dbReference type="ARBA" id="ARBA00004752"/>
    </source>
</evidence>
<evidence type="ECO:0000256" key="9">
    <source>
        <dbReference type="ARBA" id="ARBA00023288"/>
    </source>
</evidence>
<evidence type="ECO:0000256" key="7">
    <source>
        <dbReference type="ARBA" id="ARBA00023136"/>
    </source>
</evidence>
<keyword evidence="11 13" id="KW-0961">Cell wall biogenesis/degradation</keyword>
<feature type="domain" description="L,D-TPase catalytic" evidence="15">
    <location>
        <begin position="41"/>
        <end position="166"/>
    </location>
</feature>
<dbReference type="GO" id="GO:0071555">
    <property type="term" value="P:cell wall organization"/>
    <property type="evidence" value="ECO:0007669"/>
    <property type="project" value="UniProtKB-UniRule"/>
</dbReference>
<proteinExistence type="predicted"/>
<evidence type="ECO:0000256" key="8">
    <source>
        <dbReference type="ARBA" id="ARBA00023139"/>
    </source>
</evidence>
<keyword evidence="8" id="KW-0564">Palmitate</keyword>
<sequence length="167" mass="17500">MGRKRHGARVLLAVAALVLFEVGGAAGVASAGSRTQAGGSVSAVADVSTHQFTVSIGGQVVRVMPASMGKPGHETPLGTFHVMEKFRDMVMDSSTYGVPVDAPEGYRLYVEYAVRLTSGGIFVHGAPWSVDSQGYENVSHGCINLSTENAAWFFENVEVGDPVTVVG</sequence>
<dbReference type="PANTHER" id="PTHR30582">
    <property type="entry name" value="L,D-TRANSPEPTIDASE"/>
    <property type="match status" value="1"/>
</dbReference>
<evidence type="ECO:0000256" key="14">
    <source>
        <dbReference type="SAM" id="SignalP"/>
    </source>
</evidence>
<comment type="pathway">
    <text evidence="12">Glycan biosynthesis.</text>
</comment>
<evidence type="ECO:0000256" key="2">
    <source>
        <dbReference type="ARBA" id="ARBA00022475"/>
    </source>
</evidence>
<keyword evidence="2" id="KW-1003">Cell membrane</keyword>
<dbReference type="GO" id="GO:0018104">
    <property type="term" value="P:peptidoglycan-protein cross-linking"/>
    <property type="evidence" value="ECO:0007669"/>
    <property type="project" value="TreeGrafter"/>
</dbReference>
<evidence type="ECO:0000256" key="5">
    <source>
        <dbReference type="ARBA" id="ARBA00022960"/>
    </source>
</evidence>
<keyword evidence="3" id="KW-0808">Transferase</keyword>
<keyword evidence="4 14" id="KW-0732">Signal</keyword>
<dbReference type="GO" id="GO:0008360">
    <property type="term" value="P:regulation of cell shape"/>
    <property type="evidence" value="ECO:0007669"/>
    <property type="project" value="UniProtKB-UniRule"/>
</dbReference>
<dbReference type="InterPro" id="IPR050979">
    <property type="entry name" value="LD-transpeptidase"/>
</dbReference>
<evidence type="ECO:0000256" key="13">
    <source>
        <dbReference type="PROSITE-ProRule" id="PRU01373"/>
    </source>
</evidence>
<keyword evidence="6 13" id="KW-0573">Peptidoglycan synthesis</keyword>
<dbReference type="PANTHER" id="PTHR30582:SF2">
    <property type="entry name" value="L,D-TRANSPEPTIDASE YCIB-RELATED"/>
    <property type="match status" value="1"/>
</dbReference>
<dbReference type="GO" id="GO:0016746">
    <property type="term" value="F:acyltransferase activity"/>
    <property type="evidence" value="ECO:0007669"/>
    <property type="project" value="UniProtKB-KW"/>
</dbReference>
<evidence type="ECO:0000313" key="17">
    <source>
        <dbReference type="Proteomes" id="UP000199417"/>
    </source>
</evidence>
<keyword evidence="5 13" id="KW-0133">Cell shape</keyword>
<evidence type="ECO:0000256" key="3">
    <source>
        <dbReference type="ARBA" id="ARBA00022679"/>
    </source>
</evidence>
<dbReference type="CDD" id="cd16913">
    <property type="entry name" value="YkuD_like"/>
    <property type="match status" value="1"/>
</dbReference>
<organism evidence="16 17">
    <name type="scientific">Rhodococcus tukisamuensis</name>
    <dbReference type="NCBI Taxonomy" id="168276"/>
    <lineage>
        <taxon>Bacteria</taxon>
        <taxon>Bacillati</taxon>
        <taxon>Actinomycetota</taxon>
        <taxon>Actinomycetes</taxon>
        <taxon>Mycobacteriales</taxon>
        <taxon>Nocardiaceae</taxon>
        <taxon>Rhodococcus</taxon>
    </lineage>
</organism>
<dbReference type="InterPro" id="IPR005490">
    <property type="entry name" value="LD_TPept_cat_dom"/>
</dbReference>
<keyword evidence="9" id="KW-0449">Lipoprotein</keyword>
<dbReference type="PROSITE" id="PS52029">
    <property type="entry name" value="LD_TPASE"/>
    <property type="match status" value="1"/>
</dbReference>
<feature type="chain" id="PRO_5011534421" evidence="14">
    <location>
        <begin position="32"/>
        <end position="167"/>
    </location>
</feature>
<feature type="signal peptide" evidence="14">
    <location>
        <begin position="1"/>
        <end position="31"/>
    </location>
</feature>
<evidence type="ECO:0000256" key="12">
    <source>
        <dbReference type="ARBA" id="ARBA00060592"/>
    </source>
</evidence>
<dbReference type="Gene3D" id="2.40.440.10">
    <property type="entry name" value="L,D-transpeptidase catalytic domain-like"/>
    <property type="match status" value="1"/>
</dbReference>
<protein>
    <submittedName>
        <fullName evidence="16">L,D-transpeptidase catalytic domain</fullName>
    </submittedName>
</protein>
<comment type="pathway">
    <text evidence="1 13">Cell wall biogenesis; peptidoglycan biosynthesis.</text>
</comment>
<dbReference type="GO" id="GO:0071972">
    <property type="term" value="F:peptidoglycan L,D-transpeptidase activity"/>
    <property type="evidence" value="ECO:0007669"/>
    <property type="project" value="TreeGrafter"/>
</dbReference>
<dbReference type="AlphaFoldDB" id="A0A1G6LZM4"/>
<evidence type="ECO:0000259" key="15">
    <source>
        <dbReference type="PROSITE" id="PS52029"/>
    </source>
</evidence>
<name>A0A1G6LZM4_9NOCA</name>
<evidence type="ECO:0000256" key="6">
    <source>
        <dbReference type="ARBA" id="ARBA00022984"/>
    </source>
</evidence>
<feature type="active site" description="Nucleophile" evidence="13">
    <location>
        <position position="142"/>
    </location>
</feature>
<evidence type="ECO:0000256" key="4">
    <source>
        <dbReference type="ARBA" id="ARBA00022729"/>
    </source>
</evidence>
<dbReference type="FunFam" id="2.40.440.10:FF:000005">
    <property type="entry name" value="L,D-transpeptidase 2"/>
    <property type="match status" value="1"/>
</dbReference>
<gene>
    <name evidence="16" type="ORF">SAMN05444580_10111</name>
</gene>
<dbReference type="GO" id="GO:0005576">
    <property type="term" value="C:extracellular region"/>
    <property type="evidence" value="ECO:0007669"/>
    <property type="project" value="TreeGrafter"/>
</dbReference>
<keyword evidence="10" id="KW-0012">Acyltransferase</keyword>
<dbReference type="Proteomes" id="UP000199417">
    <property type="component" value="Unassembled WGS sequence"/>
</dbReference>
<accession>A0A1G6LZM4</accession>
<reference evidence="16 17" key="1">
    <citation type="submission" date="2016-10" db="EMBL/GenBank/DDBJ databases">
        <authorList>
            <person name="de Groot N.N."/>
        </authorList>
    </citation>
    <scope>NUCLEOTIDE SEQUENCE [LARGE SCALE GENOMIC DNA]</scope>
    <source>
        <strain evidence="16 17">JCM 11308</strain>
    </source>
</reference>
<dbReference type="UniPathway" id="UPA00219"/>
<dbReference type="InterPro" id="IPR038063">
    <property type="entry name" value="Transpep_catalytic_dom"/>
</dbReference>
<keyword evidence="17" id="KW-1185">Reference proteome</keyword>
<evidence type="ECO:0000256" key="10">
    <source>
        <dbReference type="ARBA" id="ARBA00023315"/>
    </source>
</evidence>